<dbReference type="Pfam" id="PF00293">
    <property type="entry name" value="NUDIX"/>
    <property type="match status" value="1"/>
</dbReference>
<evidence type="ECO:0000313" key="19">
    <source>
        <dbReference type="EMBL" id="BDU69797.1"/>
    </source>
</evidence>
<dbReference type="Gene3D" id="3.90.79.10">
    <property type="entry name" value="Nucleoside Triphosphate Pyrophosphohydrolase"/>
    <property type="match status" value="1"/>
</dbReference>
<comment type="similarity">
    <text evidence="2 17">Belongs to the Nudix hydrolase family.</text>
</comment>
<evidence type="ECO:0000256" key="6">
    <source>
        <dbReference type="ARBA" id="ARBA00022763"/>
    </source>
</evidence>
<evidence type="ECO:0000259" key="18">
    <source>
        <dbReference type="PROSITE" id="PS51462"/>
    </source>
</evidence>
<evidence type="ECO:0000256" key="5">
    <source>
        <dbReference type="ARBA" id="ARBA00022723"/>
    </source>
</evidence>
<evidence type="ECO:0000256" key="15">
    <source>
        <dbReference type="ARBA" id="ARBA00041979"/>
    </source>
</evidence>
<evidence type="ECO:0000256" key="16">
    <source>
        <dbReference type="ARBA" id="ARBA00042798"/>
    </source>
</evidence>
<keyword evidence="5" id="KW-0479">Metal-binding</keyword>
<keyword evidence="9" id="KW-0234">DNA repair</keyword>
<evidence type="ECO:0000256" key="10">
    <source>
        <dbReference type="ARBA" id="ARBA00035861"/>
    </source>
</evidence>
<evidence type="ECO:0000256" key="11">
    <source>
        <dbReference type="ARBA" id="ARBA00036904"/>
    </source>
</evidence>
<dbReference type="PANTHER" id="PTHR47707:SF1">
    <property type="entry name" value="NUDIX HYDROLASE FAMILY PROTEIN"/>
    <property type="match status" value="1"/>
</dbReference>
<evidence type="ECO:0000256" key="9">
    <source>
        <dbReference type="ARBA" id="ARBA00023204"/>
    </source>
</evidence>
<dbReference type="InterPro" id="IPR000086">
    <property type="entry name" value="NUDIX_hydrolase_dom"/>
</dbReference>
<comment type="cofactor">
    <cofactor evidence="1">
        <name>Mg(2+)</name>
        <dbReference type="ChEBI" id="CHEBI:18420"/>
    </cofactor>
</comment>
<evidence type="ECO:0000256" key="3">
    <source>
        <dbReference type="ARBA" id="ARBA00022457"/>
    </source>
</evidence>
<dbReference type="InterPro" id="IPR015797">
    <property type="entry name" value="NUDIX_hydrolase-like_dom_sf"/>
</dbReference>
<evidence type="ECO:0000313" key="20">
    <source>
        <dbReference type="Proteomes" id="UP001242010"/>
    </source>
</evidence>
<evidence type="ECO:0000256" key="7">
    <source>
        <dbReference type="ARBA" id="ARBA00022801"/>
    </source>
</evidence>
<feature type="domain" description="Nudix hydrolase" evidence="18">
    <location>
        <begin position="1"/>
        <end position="117"/>
    </location>
</feature>
<dbReference type="PROSITE" id="PS51462">
    <property type="entry name" value="NUDIX"/>
    <property type="match status" value="1"/>
</dbReference>
<evidence type="ECO:0000256" key="14">
    <source>
        <dbReference type="ARBA" id="ARBA00041592"/>
    </source>
</evidence>
<protein>
    <recommendedName>
        <fullName evidence="13">8-oxo-dGTP diphosphatase</fullName>
        <ecNumber evidence="12">3.6.1.55</ecNumber>
    </recommendedName>
    <alternativeName>
        <fullName evidence="16">7,8-dihydro-8-oxoguanine-triphosphatase</fullName>
    </alternativeName>
    <alternativeName>
        <fullName evidence="15">Mutator protein MutT</fullName>
    </alternativeName>
    <alternativeName>
        <fullName evidence="14">dGTP pyrophosphohydrolase</fullName>
    </alternativeName>
</protein>
<dbReference type="Proteomes" id="UP001242010">
    <property type="component" value="Chromosome"/>
</dbReference>
<evidence type="ECO:0000256" key="1">
    <source>
        <dbReference type="ARBA" id="ARBA00001946"/>
    </source>
</evidence>
<sequence>MTEVALALVEREGRYLLQRRAASNAVLPGLWEFPGGKAEAGEPLLEALRRELREEVDMKVLAAEPLPPLEGAVRLHPFRVLAEGRPRTSLAWGWFTAAEILRLRVPPANVPLLRSLVGAAPPADSGPPRSI</sequence>
<gene>
    <name evidence="19" type="ORF">GETHOR_18980</name>
</gene>
<dbReference type="InterPro" id="IPR047127">
    <property type="entry name" value="MutT-like"/>
</dbReference>
<dbReference type="EMBL" id="AP027079">
    <property type="protein sequence ID" value="BDU69797.1"/>
    <property type="molecule type" value="Genomic_DNA"/>
</dbReference>
<evidence type="ECO:0000256" key="2">
    <source>
        <dbReference type="ARBA" id="ARBA00005582"/>
    </source>
</evidence>
<evidence type="ECO:0000256" key="17">
    <source>
        <dbReference type="RuleBase" id="RU003476"/>
    </source>
</evidence>
<accession>A0ABM8DS46</accession>
<comment type="catalytic activity">
    <reaction evidence="10">
        <text>8-oxo-dGTP + H2O = 8-oxo-dGMP + diphosphate + H(+)</text>
        <dbReference type="Rhea" id="RHEA:31575"/>
        <dbReference type="ChEBI" id="CHEBI:15377"/>
        <dbReference type="ChEBI" id="CHEBI:15378"/>
        <dbReference type="ChEBI" id="CHEBI:33019"/>
        <dbReference type="ChEBI" id="CHEBI:63224"/>
        <dbReference type="ChEBI" id="CHEBI:77896"/>
        <dbReference type="EC" id="3.6.1.55"/>
    </reaction>
</comment>
<dbReference type="InterPro" id="IPR020476">
    <property type="entry name" value="Nudix_hydrolase"/>
</dbReference>
<keyword evidence="8" id="KW-0460">Magnesium</keyword>
<dbReference type="PANTHER" id="PTHR47707">
    <property type="entry name" value="8-OXO-DGTP DIPHOSPHATASE"/>
    <property type="match status" value="1"/>
</dbReference>
<dbReference type="RefSeq" id="WP_286353518.1">
    <property type="nucleotide sequence ID" value="NZ_AP027079.1"/>
</dbReference>
<dbReference type="PROSITE" id="PS00893">
    <property type="entry name" value="NUDIX_BOX"/>
    <property type="match status" value="1"/>
</dbReference>
<dbReference type="SUPFAM" id="SSF55811">
    <property type="entry name" value="Nudix"/>
    <property type="match status" value="1"/>
</dbReference>
<keyword evidence="6" id="KW-0227">DNA damage</keyword>
<keyword evidence="4" id="KW-0235">DNA replication</keyword>
<keyword evidence="3" id="KW-0515">Mutator protein</keyword>
<comment type="catalytic activity">
    <reaction evidence="11">
        <text>8-oxo-GTP + H2O = 8-oxo-GMP + diphosphate + H(+)</text>
        <dbReference type="Rhea" id="RHEA:67616"/>
        <dbReference type="ChEBI" id="CHEBI:15377"/>
        <dbReference type="ChEBI" id="CHEBI:15378"/>
        <dbReference type="ChEBI" id="CHEBI:33019"/>
        <dbReference type="ChEBI" id="CHEBI:143553"/>
        <dbReference type="ChEBI" id="CHEBI:145694"/>
    </reaction>
</comment>
<evidence type="ECO:0000256" key="8">
    <source>
        <dbReference type="ARBA" id="ARBA00022842"/>
    </source>
</evidence>
<dbReference type="EC" id="3.6.1.55" evidence="12"/>
<dbReference type="PRINTS" id="PR00502">
    <property type="entry name" value="NUDIXFAMILY"/>
</dbReference>
<organism evidence="19 20">
    <name type="scientific">Geothrix oryzae</name>
    <dbReference type="NCBI Taxonomy" id="2927975"/>
    <lineage>
        <taxon>Bacteria</taxon>
        <taxon>Pseudomonadati</taxon>
        <taxon>Acidobacteriota</taxon>
        <taxon>Holophagae</taxon>
        <taxon>Holophagales</taxon>
        <taxon>Holophagaceae</taxon>
        <taxon>Geothrix</taxon>
    </lineage>
</organism>
<evidence type="ECO:0000256" key="12">
    <source>
        <dbReference type="ARBA" id="ARBA00038905"/>
    </source>
</evidence>
<evidence type="ECO:0000256" key="4">
    <source>
        <dbReference type="ARBA" id="ARBA00022705"/>
    </source>
</evidence>
<keyword evidence="20" id="KW-1185">Reference proteome</keyword>
<evidence type="ECO:0000256" key="13">
    <source>
        <dbReference type="ARBA" id="ARBA00040794"/>
    </source>
</evidence>
<reference evidence="20" key="1">
    <citation type="journal article" date="2023" name="Int. J. Syst. Evol. Microbiol.">
        <title>Mesoterricola silvestris gen. nov., sp. nov., Mesoterricola sediminis sp. nov., Geothrix oryzae sp. nov., Geothrix edaphica sp. nov., Geothrix rubra sp. nov., and Geothrix limicola sp. nov., six novel members of Acidobacteriota isolated from soils.</title>
        <authorList>
            <person name="Itoh H."/>
            <person name="Sugisawa Y."/>
            <person name="Mise K."/>
            <person name="Xu Z."/>
            <person name="Kuniyasu M."/>
            <person name="Ushijima N."/>
            <person name="Kawano K."/>
            <person name="Kobayashi E."/>
            <person name="Shiratori Y."/>
            <person name="Masuda Y."/>
            <person name="Senoo K."/>
        </authorList>
    </citation>
    <scope>NUCLEOTIDE SEQUENCE [LARGE SCALE GENOMIC DNA]</scope>
    <source>
        <strain evidence="20">Red222</strain>
    </source>
</reference>
<dbReference type="InterPro" id="IPR020084">
    <property type="entry name" value="NUDIX_hydrolase_CS"/>
</dbReference>
<proteinExistence type="inferred from homology"/>
<keyword evidence="7 17" id="KW-0378">Hydrolase</keyword>
<name>A0ABM8DS46_9BACT</name>